<dbReference type="Pfam" id="PF04542">
    <property type="entry name" value="Sigma70_r2"/>
    <property type="match status" value="1"/>
</dbReference>
<comment type="subunit">
    <text evidence="2">Interacts transiently with the RNA polymerase catalytic core formed by RpoA, RpoB, RpoC and RpoZ (2 alpha, 1 beta, 1 beta' and 1 omega subunit) to form the RNA polymerase holoenzyme that can initiate transcription.</text>
</comment>
<keyword evidence="3" id="KW-0805">Transcription regulation</keyword>
<evidence type="ECO:0000313" key="7">
    <source>
        <dbReference type="Proteomes" id="UP000078468"/>
    </source>
</evidence>
<dbReference type="InterPro" id="IPR013324">
    <property type="entry name" value="RNA_pol_sigma_r3/r4-like"/>
</dbReference>
<geneLocation type="plasmid" evidence="7">
    <name>pspa1</name>
</geneLocation>
<name>A0A191VAM8_9ACTN</name>
<dbReference type="InterPro" id="IPR013249">
    <property type="entry name" value="RNA_pol_sigma70_r4_t2"/>
</dbReference>
<evidence type="ECO:0000256" key="5">
    <source>
        <dbReference type="ARBA" id="ARBA00023163"/>
    </source>
</evidence>
<dbReference type="InterPro" id="IPR014284">
    <property type="entry name" value="RNA_pol_sigma-70_dom"/>
</dbReference>
<dbReference type="GO" id="GO:0016987">
    <property type="term" value="F:sigma factor activity"/>
    <property type="evidence" value="ECO:0007669"/>
    <property type="project" value="UniProtKB-KW"/>
</dbReference>
<gene>
    <name evidence="6" type="ORF">Spa2297_33305</name>
</gene>
<dbReference type="PANTHER" id="PTHR30173">
    <property type="entry name" value="SIGMA 19 FACTOR"/>
    <property type="match status" value="1"/>
</dbReference>
<keyword evidence="5" id="KW-0804">Transcription</keyword>
<comment type="similarity">
    <text evidence="1">Belongs to the sigma-70 factor family. ECF subfamily.</text>
</comment>
<dbReference type="InterPro" id="IPR013325">
    <property type="entry name" value="RNA_pol_sigma_r2"/>
</dbReference>
<dbReference type="InterPro" id="IPR036388">
    <property type="entry name" value="WH-like_DNA-bd_sf"/>
</dbReference>
<dbReference type="Gene3D" id="1.10.1740.10">
    <property type="match status" value="1"/>
</dbReference>
<dbReference type="Gene3D" id="3.10.450.50">
    <property type="match status" value="1"/>
</dbReference>
<dbReference type="Pfam" id="PF08281">
    <property type="entry name" value="Sigma70_r4_2"/>
    <property type="match status" value="1"/>
</dbReference>
<dbReference type="SUPFAM" id="SSF88946">
    <property type="entry name" value="Sigma2 domain of RNA polymerase sigma factors"/>
    <property type="match status" value="1"/>
</dbReference>
<dbReference type="RefSeq" id="WP_064732306.1">
    <property type="nucleotide sequence ID" value="NZ_BMRX01000024.1"/>
</dbReference>
<evidence type="ECO:0000256" key="3">
    <source>
        <dbReference type="ARBA" id="ARBA00023015"/>
    </source>
</evidence>
<dbReference type="PANTHER" id="PTHR30173:SF43">
    <property type="entry name" value="ECF RNA POLYMERASE SIGMA FACTOR SIGI-RELATED"/>
    <property type="match status" value="1"/>
</dbReference>
<dbReference type="GeneID" id="91309794"/>
<dbReference type="GO" id="GO:0006352">
    <property type="term" value="P:DNA-templated transcription initiation"/>
    <property type="evidence" value="ECO:0007669"/>
    <property type="project" value="InterPro"/>
</dbReference>
<dbReference type="NCBIfam" id="TIGR02937">
    <property type="entry name" value="sigma70-ECF"/>
    <property type="match status" value="1"/>
</dbReference>
<dbReference type="KEGG" id="spav:Spa2297_33305"/>
<evidence type="ECO:0000256" key="4">
    <source>
        <dbReference type="ARBA" id="ARBA00023082"/>
    </source>
</evidence>
<keyword evidence="4" id="KW-0731">Sigma factor</keyword>
<accession>A0A191VAM8</accession>
<dbReference type="Gene3D" id="1.10.10.10">
    <property type="entry name" value="Winged helix-like DNA-binding domain superfamily/Winged helix DNA-binding domain"/>
    <property type="match status" value="1"/>
</dbReference>
<dbReference type="Proteomes" id="UP000078468">
    <property type="component" value="Plasmid pspa1"/>
</dbReference>
<dbReference type="EMBL" id="CP015867">
    <property type="protein sequence ID" value="ANJ11977.1"/>
    <property type="molecule type" value="Genomic_DNA"/>
</dbReference>
<keyword evidence="6" id="KW-0614">Plasmid</keyword>
<evidence type="ECO:0000256" key="2">
    <source>
        <dbReference type="ARBA" id="ARBA00011344"/>
    </source>
</evidence>
<organism evidence="6 7">
    <name type="scientific">Streptomyces parvulus</name>
    <dbReference type="NCBI Taxonomy" id="146923"/>
    <lineage>
        <taxon>Bacteria</taxon>
        <taxon>Bacillati</taxon>
        <taxon>Actinomycetota</taxon>
        <taxon>Actinomycetes</taxon>
        <taxon>Kitasatosporales</taxon>
        <taxon>Streptomycetaceae</taxon>
        <taxon>Streptomyces</taxon>
    </lineage>
</organism>
<dbReference type="GO" id="GO:0003677">
    <property type="term" value="F:DNA binding"/>
    <property type="evidence" value="ECO:0007669"/>
    <property type="project" value="InterPro"/>
</dbReference>
<evidence type="ECO:0000313" key="6">
    <source>
        <dbReference type="EMBL" id="ANJ11977.1"/>
    </source>
</evidence>
<sequence>MSGAHPADPIAEAFEAHRARLTAVAYRVLGSHADADDAVQEAWLRLSRQDANAIDNLGGWLTTVVGRISLDLLRSGRTRPTVPLDNQLPESTVTLDDGPTPEELVALGDSVGLALLTVMDSLRPDERLAFVLHDVFAVPHGEIGTILGRSTDAIKMLTSRARRKVQAVRHSASDRQQQREVVGAFLAAAREGRFERLLEVLHPEVEFTVHTPGGRFVTIGATEVASRARVAGGAAHGHAATVNGRPGVIAWNEEGTPLSLLAFTVADGRITEITAVVDPAELALMDLPDPV</sequence>
<evidence type="ECO:0000256" key="1">
    <source>
        <dbReference type="ARBA" id="ARBA00010641"/>
    </source>
</evidence>
<dbReference type="SUPFAM" id="SSF54427">
    <property type="entry name" value="NTF2-like"/>
    <property type="match status" value="1"/>
</dbReference>
<dbReference type="InterPro" id="IPR007627">
    <property type="entry name" value="RNA_pol_sigma70_r2"/>
</dbReference>
<proteinExistence type="inferred from homology"/>
<dbReference type="InterPro" id="IPR052704">
    <property type="entry name" value="ECF_Sigma-70_Domain"/>
</dbReference>
<protein>
    <submittedName>
        <fullName evidence="6">RNA polymerase subunit sigma-70</fullName>
    </submittedName>
</protein>
<dbReference type="InterPro" id="IPR032710">
    <property type="entry name" value="NTF2-like_dom_sf"/>
</dbReference>
<dbReference type="AlphaFoldDB" id="A0A191VAM8"/>
<reference evidence="6 7" key="1">
    <citation type="submission" date="2016-05" db="EMBL/GenBank/DDBJ databases">
        <title>Non-Contiguous Finished Genome Sequence of Streptomyces parvulus 2297 Integrated Site-Specifically with Actinophage R4.</title>
        <authorList>
            <person name="Nishizawa T."/>
            <person name="Miura T."/>
            <person name="Harada C."/>
            <person name="Guo Y."/>
            <person name="Narisawa K."/>
            <person name="Ohta H."/>
            <person name="Takahashi H."/>
            <person name="Shirai M."/>
        </authorList>
    </citation>
    <scope>NUCLEOTIDE SEQUENCE [LARGE SCALE GENOMIC DNA]</scope>
    <source>
        <strain evidence="6 7">2297</strain>
        <plasmid evidence="7">pspa1</plasmid>
    </source>
</reference>
<dbReference type="SUPFAM" id="SSF88659">
    <property type="entry name" value="Sigma3 and sigma4 domains of RNA polymerase sigma factors"/>
    <property type="match status" value="1"/>
</dbReference>